<dbReference type="AlphaFoldDB" id="A0AAV4LQD9"/>
<gene>
    <name evidence="2" type="ORF">BcabD6B2_18060</name>
</gene>
<dbReference type="Proteomes" id="UP001497744">
    <property type="component" value="Unassembled WGS sequence"/>
</dbReference>
<name>A0AAV4LQD9_BABCB</name>
<evidence type="ECO:0000313" key="3">
    <source>
        <dbReference type="Proteomes" id="UP001497744"/>
    </source>
</evidence>
<keyword evidence="3" id="KW-1185">Reference proteome</keyword>
<reference evidence="2 3" key="1">
    <citation type="submission" date="2021-06" db="EMBL/GenBank/DDBJ databases">
        <title>Genome sequence of Babesia caballi.</title>
        <authorList>
            <person name="Yamagishi J."/>
            <person name="Kidaka T."/>
            <person name="Ochi A."/>
        </authorList>
    </citation>
    <scope>NUCLEOTIDE SEQUENCE [LARGE SCALE GENOMIC DNA]</scope>
    <source>
        <strain evidence="2">USDA-D6B2</strain>
    </source>
</reference>
<feature type="transmembrane region" description="Helical" evidence="1">
    <location>
        <begin position="884"/>
        <end position="908"/>
    </location>
</feature>
<dbReference type="EMBL" id="BPLF01000001">
    <property type="protein sequence ID" value="GIX62371.1"/>
    <property type="molecule type" value="Genomic_DNA"/>
</dbReference>
<dbReference type="RefSeq" id="XP_067714440.1">
    <property type="nucleotide sequence ID" value="XM_067858339.1"/>
</dbReference>
<dbReference type="InterPro" id="IPR024751">
    <property type="entry name" value="VESA1"/>
</dbReference>
<accession>A0AAV4LQD9</accession>
<dbReference type="GeneID" id="94193852"/>
<keyword evidence="1" id="KW-0472">Membrane</keyword>
<organism evidence="2 3">
    <name type="scientific">Babesia caballi</name>
    <dbReference type="NCBI Taxonomy" id="5871"/>
    <lineage>
        <taxon>Eukaryota</taxon>
        <taxon>Sar</taxon>
        <taxon>Alveolata</taxon>
        <taxon>Apicomplexa</taxon>
        <taxon>Aconoidasida</taxon>
        <taxon>Piroplasmida</taxon>
        <taxon>Babesiidae</taxon>
        <taxon>Babesia</taxon>
    </lineage>
</organism>
<proteinExistence type="predicted"/>
<evidence type="ECO:0000256" key="1">
    <source>
        <dbReference type="SAM" id="Phobius"/>
    </source>
</evidence>
<protein>
    <submittedName>
        <fullName evidence="2">Variant erythrocyte surface antigen-1 family protein</fullName>
    </submittedName>
</protein>
<evidence type="ECO:0000313" key="2">
    <source>
        <dbReference type="EMBL" id="GIX62371.1"/>
    </source>
</evidence>
<comment type="caution">
    <text evidence="2">The sequence shown here is derived from an EMBL/GenBank/DDBJ whole genome shotgun (WGS) entry which is preliminary data.</text>
</comment>
<keyword evidence="1" id="KW-0812">Transmembrane</keyword>
<keyword evidence="1" id="KW-1133">Transmembrane helix</keyword>
<dbReference type="Pfam" id="PF12785">
    <property type="entry name" value="VESA1_N"/>
    <property type="match status" value="1"/>
</dbReference>
<sequence length="947" mass="103511">MLPLDIPASSPADPSFDCPPNIMEAIDWILRVTGKDGQDQGSGTDSLTTAVNDLLTTARVKNIHPKITISQNLIENLAEGLAKFIGYKHPGSSNEIGTEGIAVGKNGTSGAPWNPGEGSGLGYRLTYHRTSATWDKSFGNNGDSSIAAKIFLGCVPLCFYGLSYLYWRCEKGGWKSMMLGGKSRIYDLKGFMVGMGYSDGNLNGSKNGSHIASSAFKSLNEFNEAMTKASQQTVGQATSSFNCAYTTFTKQLREEVTVNGDELSDKCPLSALFYGASCYFRYQQMTIAKSAVHAPKTIREMLYFLAALQFSPQYDEFDKYVTSHFKNLTGSQAQNDSELKLQVADSAISSKGPRSPAGDTLSAADLKSHLLSSCLFAPALLGVIQDHSASNDEPWLHELYNNTLHLQYHASGYGLFNALSNYSYALQFQLYFLYAQCRNTYSQGCGWRGCRYGKEIESSGNSLQSHICPGFKCQESSCDHKSNGQCNHNKYGQSGGCGQGSNKSPLQAFLTDCLKGFCVNYPSPSSHLATCSGFLCHVPMGFTAESLRDSTASKGAHISATLKAFCGGFNTPLRQLSEKLGCLTKRTPRTLGDLFGFIWHLNGQLFKSGKTAEESVKEFLGSIGLSGSNLTEINKLNPSSVLKKVQQRIATLIASSQTQSTQSGIEKALSLFPGLPFWHNLFMIEPNASLPVVLFKLKSTDHRPGGQTNYTGNHNDLYGLYNQSCASQSCGPYLYPLTHSDGATYAPRNAFTYLSWVLYLTDDLQYWLQEMLDEFKNIDCKVSGCMGNAGGSTCTSQHQGTHGTSTSNCSCPSVVDCADVPSLLYPHGFRFLSAFRLKGVGKGGDQSKRTCKAFADQLQSVISGEPLTKLLETIDTFLFLFRKYFLGNLSGFWSIYTCLILYTFFFLLDTLHLRSHLKLTSLHVVLPLALLTSGKPLPVTKLAYLRQ</sequence>